<feature type="compositionally biased region" description="Polar residues" evidence="9">
    <location>
        <begin position="715"/>
        <end position="730"/>
    </location>
</feature>
<keyword evidence="12" id="KW-1185">Reference proteome</keyword>
<comment type="similarity">
    <text evidence="8">Belongs to the cyclin family.</text>
</comment>
<evidence type="ECO:0000256" key="5">
    <source>
        <dbReference type="ARBA" id="ARBA00023127"/>
    </source>
</evidence>
<feature type="region of interest" description="Disordered" evidence="9">
    <location>
        <begin position="658"/>
        <end position="730"/>
    </location>
</feature>
<dbReference type="OrthoDB" id="10264655at2759"/>
<dbReference type="GO" id="GO:0000122">
    <property type="term" value="P:negative regulation of transcription by RNA polymerase II"/>
    <property type="evidence" value="ECO:0007669"/>
    <property type="project" value="TreeGrafter"/>
</dbReference>
<dbReference type="Pfam" id="PF16207">
    <property type="entry name" value="RAWUL"/>
    <property type="match status" value="1"/>
</dbReference>
<dbReference type="GO" id="GO:1990841">
    <property type="term" value="F:promoter-specific chromatin binding"/>
    <property type="evidence" value="ECO:0007669"/>
    <property type="project" value="TreeGrafter"/>
</dbReference>
<dbReference type="CDD" id="cd20589">
    <property type="entry name" value="CYCLIN_CCNL1_rpt1"/>
    <property type="match status" value="1"/>
</dbReference>
<name>A0A7M7MTX7_APIME</name>
<dbReference type="PANTHER" id="PTHR10825">
    <property type="entry name" value="RING FINGER DOMAIN-CONTAINING, POLYCOMB GROUP COMPONENT"/>
    <property type="match status" value="1"/>
</dbReference>
<dbReference type="FunFam" id="1.10.472.10:FF:000016">
    <property type="entry name" value="cyclin-L1 isoform X1"/>
    <property type="match status" value="1"/>
</dbReference>
<feature type="region of interest" description="Disordered" evidence="9">
    <location>
        <begin position="337"/>
        <end position="419"/>
    </location>
</feature>
<feature type="region of interest" description="Disordered" evidence="9">
    <location>
        <begin position="615"/>
        <end position="645"/>
    </location>
</feature>
<dbReference type="Pfam" id="PF02984">
    <property type="entry name" value="Cyclin_C"/>
    <property type="match status" value="1"/>
</dbReference>
<dbReference type="PANTHER" id="PTHR10825:SF29">
    <property type="entry name" value="POLYCOMB GROUP RING FINGER PROTEIN 1"/>
    <property type="match status" value="1"/>
</dbReference>
<dbReference type="InterPro" id="IPR001841">
    <property type="entry name" value="Znf_RING"/>
</dbReference>
<accession>A0A7M7MTX7</accession>
<gene>
    <name evidence="13" type="primary">LOC410413</name>
</gene>
<feature type="compositionally biased region" description="Basic and acidic residues" evidence="9">
    <location>
        <begin position="979"/>
        <end position="998"/>
    </location>
</feature>
<dbReference type="Pfam" id="PF00134">
    <property type="entry name" value="Cyclin_N"/>
    <property type="match status" value="1"/>
</dbReference>
<feature type="compositionally biased region" description="Low complexity" evidence="9">
    <location>
        <begin position="695"/>
        <end position="714"/>
    </location>
</feature>
<dbReference type="GeneID" id="410413"/>
<evidence type="ECO:0000313" key="13">
    <source>
        <dbReference type="RefSeq" id="XP_026300576.1"/>
    </source>
</evidence>
<sequence length="1519" mass="170484">MPGKLVVRHEIAYTSSTRRHCCLDSPRLDFARGRTSSLNPNPNTVATSHFLYNIIGARTIRHRFVHYHRQLRVRKMSGIGKRTYLREVNPYLICPLCRGYLIDATTVVECLHSFCRSCILKHLNTEAHCPSCKHVLNKAKPNIKADKALQDIVYKLVPGLYHKEMRKRREFYKKHPEHADLATPEQRGEDVSGRLIFAPEDAVSLSLEYLPPGADPMSILLSTNDDTNNSNASNNQNNNSNNGSNNGYSNNANNHSTNTTSRRYLQCPALVTIAHLKKFLASKYNVDMTRYTIEICHRRAPLPEHWTLMDVAYIYAWKRNAPMRFFYRVALEEQRLEAPPHDRPSTPGLGASFPPADTTTAIQNNINSENLENDIESKSETKSIKDTDEKTTLDNQNEISNEKSRSPSEQISTNETIDNHKITIKEDQIISSVVTSTTTTTSTTVSIASTSNITSTTTATNTVVSSATTTTNTNNVSSTSNSENKQIKTPIKILKNSDGRYEVLRSPPGSWNSKEQSITNIETKSSNPEFSVVSIGNGQNSNGVKITLKQCSPNNTSPNKPKVISNVLLHCGQVDKDSSEALLIQQLQRNREKRQIEKQEEQRRRVTFMERLTPEKTTISTTNNTNSNTLKSIQKKPGEQQEKKQFLQSFQLTARETGSEIKLESSSNELNIKEEINDTQNKDNVTPKKEDDNATETSNNINNSKNKSNNENISVNASGNISNVSKPVSGISNNARINTNKQCNDIDTCTFGYSKSTNPGMNISINNNPAKVDVYTFSNDPPIVPAGAVKRKCPPGLPIFDIRRKKQQQIQTHISKKQTHIHPSPIMQNNTKSPRKLTTEHVISTKRPGNIIAEAGPSRTLATPSSKPSSSPILSNDTRNILDGCGLNIPASLSITLTAPKSPGNSGGSIEPNDSKDNRKNTLGKVSPSITLNDRSVDPRVLKALKAGQIRMPAPLKPRQTKQPERDQQRQALPTKRKRDQESRDILDLSGGKKMDIHPLRIPQPVTKLKAKSTIKDIPNISDQGQIVTLGGHKYYRAPPGSLTPAPHRMNDCPIPTPLSRERSPVMWRPAESSAIRMPLMLRADLLRIRSADVGVPSQTVKLIMSNTKENSTAPAKNTTTGNTKPYGKIVLTLQNCLLPEEKLNSTPSHLDGLDAETETDLRILGCELIQTAGILLKLPQVAMATGQVIFQRFYYSKSLVRHNMETTAMGCICLASKIEEAPRRIRDVINVFNHIKQVSSQKPIQPVILDQNYVALKNQVIKSERRVLKELGFCVHVKHPHKIIVMYLQVLGYEKNHALMQQCWNYMNDSLRSDVFLRYQPETVACACVYLGARQLQLPLPTSPAWFSLFKVNESAIRDVCRRILRLYFRPRVKPEQLEKRVEELRRQYQEARTKARSGDVDSHTPSPPLPKHHNAWGGFISRSGTHAAPERTKSPRRSKSPSTSPSRGEGTKHSKRKKHSRSRSRSHSHGRSRKPKKAQRRRSGSHKSSRSRYRSRSRSRDRDVEKSSKHRSKHRRH</sequence>
<dbReference type="InterPro" id="IPR032443">
    <property type="entry name" value="RAWUL"/>
</dbReference>
<keyword evidence="6" id="KW-0539">Nucleus</keyword>
<accession>A0A8B8H978</accession>
<feature type="compositionally biased region" description="Basic residues" evidence="9">
    <location>
        <begin position="1510"/>
        <end position="1519"/>
    </location>
</feature>
<dbReference type="Gene3D" id="3.10.20.90">
    <property type="entry name" value="Phosphatidylinositol 3-kinase Catalytic Subunit, Chain A, domain 1"/>
    <property type="match status" value="1"/>
</dbReference>
<dbReference type="SMART" id="SM01332">
    <property type="entry name" value="Cyclin_C"/>
    <property type="match status" value="1"/>
</dbReference>
<feature type="compositionally biased region" description="Basic and acidic residues" evidence="9">
    <location>
        <begin position="1500"/>
        <end position="1509"/>
    </location>
</feature>
<feature type="region of interest" description="Disordered" evidence="9">
    <location>
        <begin position="897"/>
        <end position="998"/>
    </location>
</feature>
<feature type="region of interest" description="Disordered" evidence="9">
    <location>
        <begin position="851"/>
        <end position="877"/>
    </location>
</feature>
<evidence type="ECO:0000256" key="7">
    <source>
        <dbReference type="PROSITE-ProRule" id="PRU00175"/>
    </source>
</evidence>
<dbReference type="CDD" id="cd17082">
    <property type="entry name" value="RAWUL_PCGF2_like"/>
    <property type="match status" value="1"/>
</dbReference>
<evidence type="ECO:0000259" key="10">
    <source>
        <dbReference type="PROSITE" id="PS50089"/>
    </source>
</evidence>
<dbReference type="SMART" id="SM00385">
    <property type="entry name" value="CYCLIN"/>
    <property type="match status" value="2"/>
</dbReference>
<evidence type="ECO:0000313" key="12">
    <source>
        <dbReference type="Proteomes" id="UP000005203"/>
    </source>
</evidence>
<evidence type="ECO:0000313" key="11">
    <source>
        <dbReference type="EnsemblMetazoa" id="XP_026300576"/>
    </source>
</evidence>
<feature type="compositionally biased region" description="Polar residues" evidence="9">
    <location>
        <begin position="407"/>
        <end position="416"/>
    </location>
</feature>
<dbReference type="InterPro" id="IPR013763">
    <property type="entry name" value="Cyclin-like_dom"/>
</dbReference>
<evidence type="ECO:0000256" key="9">
    <source>
        <dbReference type="SAM" id="MobiDB-lite"/>
    </source>
</evidence>
<feature type="region of interest" description="Disordered" evidence="9">
    <location>
        <begin position="1390"/>
        <end position="1519"/>
    </location>
</feature>
<evidence type="ECO:0000256" key="3">
    <source>
        <dbReference type="ARBA" id="ARBA00022771"/>
    </source>
</evidence>
<dbReference type="InterPro" id="IPR013083">
    <property type="entry name" value="Znf_RING/FYVE/PHD"/>
</dbReference>
<keyword evidence="5 8" id="KW-0195">Cyclin</keyword>
<reference evidence="13" key="2">
    <citation type="submission" date="2025-04" db="UniProtKB">
        <authorList>
            <consortium name="RefSeq"/>
        </authorList>
    </citation>
    <scope>IDENTIFICATION</scope>
    <source>
        <strain evidence="13">DH4</strain>
        <tissue evidence="13">Whole body</tissue>
    </source>
</reference>
<organism evidence="11">
    <name type="scientific">Apis mellifera</name>
    <name type="common">Honeybee</name>
    <dbReference type="NCBI Taxonomy" id="7460"/>
    <lineage>
        <taxon>Eukaryota</taxon>
        <taxon>Metazoa</taxon>
        <taxon>Ecdysozoa</taxon>
        <taxon>Arthropoda</taxon>
        <taxon>Hexapoda</taxon>
        <taxon>Insecta</taxon>
        <taxon>Pterygota</taxon>
        <taxon>Neoptera</taxon>
        <taxon>Endopterygota</taxon>
        <taxon>Hymenoptera</taxon>
        <taxon>Apocrita</taxon>
        <taxon>Aculeata</taxon>
        <taxon>Apoidea</taxon>
        <taxon>Anthophila</taxon>
        <taxon>Apidae</taxon>
        <taxon>Apis</taxon>
    </lineage>
</organism>
<dbReference type="InterPro" id="IPR006671">
    <property type="entry name" value="Cyclin_N"/>
</dbReference>
<dbReference type="InterPro" id="IPR036915">
    <property type="entry name" value="Cyclin-like_sf"/>
</dbReference>
<evidence type="ECO:0000256" key="6">
    <source>
        <dbReference type="ARBA" id="ARBA00023242"/>
    </source>
</evidence>
<dbReference type="InterPro" id="IPR004367">
    <property type="entry name" value="Cyclin_C-dom"/>
</dbReference>
<feature type="compositionally biased region" description="Low complexity" evidence="9">
    <location>
        <begin position="222"/>
        <end position="259"/>
    </location>
</feature>
<dbReference type="FunFam" id="3.30.40.10:FF:000033">
    <property type="entry name" value="Polycomb group RING finger protein 3"/>
    <property type="match status" value="1"/>
</dbReference>
<dbReference type="RefSeq" id="XP_026300576.1">
    <property type="nucleotide sequence ID" value="XM_026444791.1"/>
</dbReference>
<keyword evidence="3 7" id="KW-0863">Zinc-finger</keyword>
<feature type="compositionally biased region" description="Low complexity" evidence="9">
    <location>
        <begin position="617"/>
        <end position="629"/>
    </location>
</feature>
<proteinExistence type="inferred from homology"/>
<keyword evidence="2" id="KW-0479">Metal-binding</keyword>
<dbReference type="PROSITE" id="PS00518">
    <property type="entry name" value="ZF_RING_1"/>
    <property type="match status" value="1"/>
</dbReference>
<comment type="subcellular location">
    <subcellularLocation>
        <location evidence="1">Nucleus</location>
    </subcellularLocation>
</comment>
<dbReference type="Pfam" id="PF13923">
    <property type="entry name" value="zf-C3HC4_2"/>
    <property type="match status" value="1"/>
</dbReference>
<reference evidence="11" key="1">
    <citation type="submission" date="2021-01" db="UniProtKB">
        <authorList>
            <consortium name="EnsemblMetazoa"/>
        </authorList>
    </citation>
    <scope>IDENTIFICATION</scope>
    <source>
        <strain evidence="11">DH4</strain>
    </source>
</reference>
<evidence type="ECO:0000256" key="4">
    <source>
        <dbReference type="ARBA" id="ARBA00022833"/>
    </source>
</evidence>
<feature type="compositionally biased region" description="Basic residues" evidence="9">
    <location>
        <begin position="1455"/>
        <end position="1499"/>
    </location>
</feature>
<dbReference type="SUPFAM" id="SSF47954">
    <property type="entry name" value="Cyclin-like"/>
    <property type="match status" value="2"/>
</dbReference>
<dbReference type="PROSITE" id="PS50089">
    <property type="entry name" value="ZF_RING_2"/>
    <property type="match status" value="1"/>
</dbReference>
<evidence type="ECO:0000256" key="8">
    <source>
        <dbReference type="RuleBase" id="RU000383"/>
    </source>
</evidence>
<dbReference type="SUPFAM" id="SSF57850">
    <property type="entry name" value="RING/U-box"/>
    <property type="match status" value="1"/>
</dbReference>
<protein>
    <submittedName>
        <fullName evidence="13">Uncharacterized protein LOC410413</fullName>
    </submittedName>
</protein>
<feature type="compositionally biased region" description="Polar residues" evidence="9">
    <location>
        <begin position="357"/>
        <end position="370"/>
    </location>
</feature>
<evidence type="ECO:0000256" key="1">
    <source>
        <dbReference type="ARBA" id="ARBA00004123"/>
    </source>
</evidence>
<keyword evidence="4" id="KW-0862">Zinc</keyword>
<feature type="region of interest" description="Disordered" evidence="9">
    <location>
        <begin position="814"/>
        <end position="835"/>
    </location>
</feature>
<dbReference type="InterPro" id="IPR017907">
    <property type="entry name" value="Znf_RING_CS"/>
</dbReference>
<dbReference type="GO" id="GO:0035102">
    <property type="term" value="C:PRC1 complex"/>
    <property type="evidence" value="ECO:0007669"/>
    <property type="project" value="TreeGrafter"/>
</dbReference>
<dbReference type="Gene3D" id="3.30.40.10">
    <property type="entry name" value="Zinc/RING finger domain, C3HC4 (zinc finger)"/>
    <property type="match status" value="1"/>
</dbReference>
<feature type="compositionally biased region" description="Basic and acidic residues" evidence="9">
    <location>
        <begin position="1390"/>
        <end position="1404"/>
    </location>
</feature>
<evidence type="ECO:0000256" key="2">
    <source>
        <dbReference type="ARBA" id="ARBA00022723"/>
    </source>
</evidence>
<feature type="domain" description="RING-type" evidence="10">
    <location>
        <begin position="94"/>
        <end position="133"/>
    </location>
</feature>
<feature type="compositionally biased region" description="Basic and acidic residues" evidence="9">
    <location>
        <begin position="375"/>
        <end position="392"/>
    </location>
</feature>
<dbReference type="KEGG" id="ame:410413"/>
<dbReference type="FunFam" id="1.10.472.10:FF:000031">
    <property type="entry name" value="cyclin-L1-1-like isoform X1"/>
    <property type="match status" value="1"/>
</dbReference>
<dbReference type="Proteomes" id="UP000005203">
    <property type="component" value="Linkage group LG13"/>
</dbReference>
<dbReference type="SMART" id="SM00184">
    <property type="entry name" value="RING"/>
    <property type="match status" value="1"/>
</dbReference>
<feature type="compositionally biased region" description="Basic and acidic residues" evidence="9">
    <location>
        <begin position="636"/>
        <end position="645"/>
    </location>
</feature>
<feature type="region of interest" description="Disordered" evidence="9">
    <location>
        <begin position="218"/>
        <end position="259"/>
    </location>
</feature>
<dbReference type="EnsemblMetazoa" id="XM_026444791">
    <property type="protein sequence ID" value="XP_026300576"/>
    <property type="gene ID" value="LOC410413"/>
</dbReference>
<dbReference type="Gene3D" id="1.10.472.10">
    <property type="entry name" value="Cyclin-like"/>
    <property type="match status" value="2"/>
</dbReference>
<dbReference type="GO" id="GO:0008270">
    <property type="term" value="F:zinc ion binding"/>
    <property type="evidence" value="ECO:0007669"/>
    <property type="project" value="UniProtKB-KW"/>
</dbReference>